<dbReference type="AlphaFoldDB" id="A0A5D2M8X4"/>
<gene>
    <name evidence="2" type="ORF">ES332_D01G128900v1</name>
</gene>
<dbReference type="Proteomes" id="UP000322667">
    <property type="component" value="Chromosome D01"/>
</dbReference>
<evidence type="ECO:0000313" key="3">
    <source>
        <dbReference type="Proteomes" id="UP000322667"/>
    </source>
</evidence>
<name>A0A5D2M8X4_GOSTO</name>
<reference evidence="2 3" key="1">
    <citation type="submission" date="2019-07" db="EMBL/GenBank/DDBJ databases">
        <title>WGS assembly of Gossypium tomentosum.</title>
        <authorList>
            <person name="Chen Z.J."/>
            <person name="Sreedasyam A."/>
            <person name="Ando A."/>
            <person name="Song Q."/>
            <person name="De L."/>
            <person name="Hulse-Kemp A."/>
            <person name="Ding M."/>
            <person name="Ye W."/>
            <person name="Kirkbride R."/>
            <person name="Jenkins J."/>
            <person name="Plott C."/>
            <person name="Lovell J."/>
            <person name="Lin Y.-M."/>
            <person name="Vaughn R."/>
            <person name="Liu B."/>
            <person name="Li W."/>
            <person name="Simpson S."/>
            <person name="Scheffler B."/>
            <person name="Saski C."/>
            <person name="Grover C."/>
            <person name="Hu G."/>
            <person name="Conover J."/>
            <person name="Carlson J."/>
            <person name="Shu S."/>
            <person name="Boston L."/>
            <person name="Williams M."/>
            <person name="Peterson D."/>
            <person name="Mcgee K."/>
            <person name="Jones D."/>
            <person name="Wendel J."/>
            <person name="Stelly D."/>
            <person name="Grimwood J."/>
            <person name="Schmutz J."/>
        </authorList>
    </citation>
    <scope>NUCLEOTIDE SEQUENCE [LARGE SCALE GENOMIC DNA]</scope>
    <source>
        <strain evidence="2">7179.01</strain>
    </source>
</reference>
<protein>
    <submittedName>
        <fullName evidence="2">Uncharacterized protein</fullName>
    </submittedName>
</protein>
<proteinExistence type="predicted"/>
<feature type="region of interest" description="Disordered" evidence="1">
    <location>
        <begin position="1"/>
        <end position="20"/>
    </location>
</feature>
<evidence type="ECO:0000313" key="2">
    <source>
        <dbReference type="EMBL" id="TYH87609.1"/>
    </source>
</evidence>
<organism evidence="2 3">
    <name type="scientific">Gossypium tomentosum</name>
    <name type="common">Hawaiian cotton</name>
    <name type="synonym">Gossypium sandvicense</name>
    <dbReference type="NCBI Taxonomy" id="34277"/>
    <lineage>
        <taxon>Eukaryota</taxon>
        <taxon>Viridiplantae</taxon>
        <taxon>Streptophyta</taxon>
        <taxon>Embryophyta</taxon>
        <taxon>Tracheophyta</taxon>
        <taxon>Spermatophyta</taxon>
        <taxon>Magnoliopsida</taxon>
        <taxon>eudicotyledons</taxon>
        <taxon>Gunneridae</taxon>
        <taxon>Pentapetalae</taxon>
        <taxon>rosids</taxon>
        <taxon>malvids</taxon>
        <taxon>Malvales</taxon>
        <taxon>Malvaceae</taxon>
        <taxon>Malvoideae</taxon>
        <taxon>Gossypium</taxon>
    </lineage>
</organism>
<evidence type="ECO:0000256" key="1">
    <source>
        <dbReference type="SAM" id="MobiDB-lite"/>
    </source>
</evidence>
<keyword evidence="3" id="KW-1185">Reference proteome</keyword>
<dbReference type="EMBL" id="CM017623">
    <property type="protein sequence ID" value="TYH87609.1"/>
    <property type="molecule type" value="Genomic_DNA"/>
</dbReference>
<accession>A0A5D2M8X4</accession>
<sequence length="44" mass="4576">MEEGFGSTPTPGTEASWRMGAEAHAYEGSLRTEGLAAALEAECC</sequence>